<dbReference type="InterPro" id="IPR058625">
    <property type="entry name" value="MdtA-like_BSH"/>
</dbReference>
<dbReference type="Pfam" id="PF25917">
    <property type="entry name" value="BSH_RND"/>
    <property type="match status" value="1"/>
</dbReference>
<dbReference type="PATRIC" id="fig|84531.7.peg.1276"/>
<dbReference type="InterPro" id="IPR058627">
    <property type="entry name" value="MdtA-like_C"/>
</dbReference>
<dbReference type="NCBIfam" id="TIGR01730">
    <property type="entry name" value="RND_mfp"/>
    <property type="match status" value="1"/>
</dbReference>
<dbReference type="GO" id="GO:0030313">
    <property type="term" value="C:cell envelope"/>
    <property type="evidence" value="ECO:0007669"/>
    <property type="project" value="UniProtKB-SubCell"/>
</dbReference>
<dbReference type="Gene3D" id="2.40.30.170">
    <property type="match status" value="1"/>
</dbReference>
<accession>A0A0S2F3V6</accession>
<dbReference type="PANTHER" id="PTHR30158">
    <property type="entry name" value="ACRA/E-RELATED COMPONENT OF DRUG EFFLUX TRANSPORTER"/>
    <property type="match status" value="1"/>
</dbReference>
<dbReference type="OrthoDB" id="9816569at2"/>
<dbReference type="PANTHER" id="PTHR30158:SF26">
    <property type="entry name" value="RESISTANCE-NODULATION-CELL DIVISION (RND) MULTIDRUG EFFLUX MEMBRANE FUSION PROTEIN MEXE"/>
    <property type="match status" value="1"/>
</dbReference>
<feature type="chain" id="PRO_5009798095" evidence="4">
    <location>
        <begin position="40"/>
        <end position="404"/>
    </location>
</feature>
<dbReference type="Gene3D" id="1.10.287.470">
    <property type="entry name" value="Helix hairpin bin"/>
    <property type="match status" value="1"/>
</dbReference>
<dbReference type="Gene3D" id="2.40.420.20">
    <property type="match status" value="1"/>
</dbReference>
<dbReference type="Pfam" id="PF25967">
    <property type="entry name" value="RND-MFP_C"/>
    <property type="match status" value="1"/>
</dbReference>
<evidence type="ECO:0000256" key="2">
    <source>
        <dbReference type="ARBA" id="ARBA00009477"/>
    </source>
</evidence>
<name>A0A0S2F3V6_LYSAN</name>
<sequence length="404" mass="43720">MSTSNYFARSGRAGVGLSVLALAASVVIALAAVGCGSQAATPEGAPPPPEVSVAQVLSKQVRQWDEFTGRVTAVESVELRARVSGYVERVAYQEGQEVKKGDLLFVIDQRRYRAELNRAQAELERARAEARLAQTQDKRAQTLVEAKAISREEFETRRAATTQGNASVRAAEAAVASAQLDLTFTEVRAPISGRAGRALVTVGNLAQADQTQLTTLVSQNPMYVYFESDEQTYLRYNELARKGERKDNKNPVRIGLASETGYPHQGTVDFTDNQVDPRTGTIRARAVVDNTDRIFTQGLFARVQLEGTGDFKAMLVDDKAVLTDQDRKYVYVLGPKNEALRKDIVLGRMIDGLRVVESGLAPTDKVIVHGVQKVFFPGMPVAPKTIAMGAPAPGPQVASTAGAK</sequence>
<evidence type="ECO:0000259" key="7">
    <source>
        <dbReference type="Pfam" id="PF25944"/>
    </source>
</evidence>
<feature type="domain" description="Multidrug resistance protein MdtA-like alpha-helical hairpin" evidence="5">
    <location>
        <begin position="116"/>
        <end position="185"/>
    </location>
</feature>
<dbReference type="RefSeq" id="WP_082638309.1">
    <property type="nucleotide sequence ID" value="NZ_CP011129.1"/>
</dbReference>
<evidence type="ECO:0000256" key="3">
    <source>
        <dbReference type="SAM" id="Coils"/>
    </source>
</evidence>
<dbReference type="InterPro" id="IPR006143">
    <property type="entry name" value="RND_pump_MFP"/>
</dbReference>
<evidence type="ECO:0000256" key="4">
    <source>
        <dbReference type="SAM" id="SignalP"/>
    </source>
</evidence>
<dbReference type="GO" id="GO:0005886">
    <property type="term" value="C:plasma membrane"/>
    <property type="evidence" value="ECO:0007669"/>
    <property type="project" value="TreeGrafter"/>
</dbReference>
<protein>
    <submittedName>
        <fullName evidence="9">Efflux transporter, RND family, MFP subunit</fullName>
    </submittedName>
</protein>
<comment type="subcellular location">
    <subcellularLocation>
        <location evidence="1">Cell inner membrane</location>
        <topology evidence="1">Lipid-anchor</topology>
    </subcellularLocation>
</comment>
<evidence type="ECO:0000259" key="5">
    <source>
        <dbReference type="Pfam" id="PF25876"/>
    </source>
</evidence>
<dbReference type="InterPro" id="IPR058624">
    <property type="entry name" value="MdtA-like_HH"/>
</dbReference>
<dbReference type="Gene3D" id="2.40.50.100">
    <property type="match status" value="1"/>
</dbReference>
<comment type="similarity">
    <text evidence="2">Belongs to the membrane fusion protein (MFP) (TC 8.A.1) family.</text>
</comment>
<dbReference type="Pfam" id="PF25944">
    <property type="entry name" value="Beta-barrel_RND"/>
    <property type="match status" value="1"/>
</dbReference>
<dbReference type="eggNOG" id="COG0845">
    <property type="taxonomic scope" value="Bacteria"/>
</dbReference>
<feature type="coiled-coil region" evidence="3">
    <location>
        <begin position="109"/>
        <end position="145"/>
    </location>
</feature>
<dbReference type="InterPro" id="IPR058626">
    <property type="entry name" value="MdtA-like_b-barrel"/>
</dbReference>
<dbReference type="KEGG" id="laq:GLA29479_1288"/>
<dbReference type="EMBL" id="CP011129">
    <property type="protein sequence ID" value="ALN78245.1"/>
    <property type="molecule type" value="Genomic_DNA"/>
</dbReference>
<feature type="signal peptide" evidence="4">
    <location>
        <begin position="1"/>
        <end position="39"/>
    </location>
</feature>
<dbReference type="SUPFAM" id="SSF111369">
    <property type="entry name" value="HlyD-like secretion proteins"/>
    <property type="match status" value="1"/>
</dbReference>
<evidence type="ECO:0000313" key="10">
    <source>
        <dbReference type="Proteomes" id="UP000060787"/>
    </source>
</evidence>
<dbReference type="AlphaFoldDB" id="A0A0S2F3V6"/>
<dbReference type="GO" id="GO:0022857">
    <property type="term" value="F:transmembrane transporter activity"/>
    <property type="evidence" value="ECO:0007669"/>
    <property type="project" value="InterPro"/>
</dbReference>
<gene>
    <name evidence="9" type="ORF">LA76x_0083</name>
</gene>
<feature type="domain" description="Multidrug resistance protein MdtA-like barrel-sandwich hybrid" evidence="6">
    <location>
        <begin position="76"/>
        <end position="215"/>
    </location>
</feature>
<evidence type="ECO:0000256" key="1">
    <source>
        <dbReference type="ARBA" id="ARBA00004519"/>
    </source>
</evidence>
<keyword evidence="10" id="KW-1185">Reference proteome</keyword>
<dbReference type="GO" id="GO:0046677">
    <property type="term" value="P:response to antibiotic"/>
    <property type="evidence" value="ECO:0007669"/>
    <property type="project" value="TreeGrafter"/>
</dbReference>
<keyword evidence="4" id="KW-0732">Signal</keyword>
<organism evidence="9 10">
    <name type="scientific">Lysobacter antibioticus</name>
    <dbReference type="NCBI Taxonomy" id="84531"/>
    <lineage>
        <taxon>Bacteria</taxon>
        <taxon>Pseudomonadati</taxon>
        <taxon>Pseudomonadota</taxon>
        <taxon>Gammaproteobacteria</taxon>
        <taxon>Lysobacterales</taxon>
        <taxon>Lysobacteraceae</taxon>
        <taxon>Lysobacter</taxon>
    </lineage>
</organism>
<dbReference type="KEGG" id="lab:LA76x_0083"/>
<evidence type="ECO:0000313" key="9">
    <source>
        <dbReference type="EMBL" id="ALN78245.1"/>
    </source>
</evidence>
<reference evidence="9 10" key="1">
    <citation type="journal article" date="2015" name="BMC Genomics">
        <title>Comparative genomics and metabolic profiling of the genus Lysobacter.</title>
        <authorList>
            <person name="de Bruijn I."/>
            <person name="Cheng X."/>
            <person name="de Jager V."/>
            <person name="Exposito R.G."/>
            <person name="Watrous J."/>
            <person name="Patel N."/>
            <person name="Postma J."/>
            <person name="Dorrestein P.C."/>
            <person name="Kobayashi D."/>
            <person name="Raaijmakers J.M."/>
        </authorList>
    </citation>
    <scope>NUCLEOTIDE SEQUENCE [LARGE SCALE GENOMIC DNA]</scope>
    <source>
        <strain evidence="9 10">76</strain>
    </source>
</reference>
<evidence type="ECO:0000259" key="8">
    <source>
        <dbReference type="Pfam" id="PF25967"/>
    </source>
</evidence>
<dbReference type="Pfam" id="PF25876">
    <property type="entry name" value="HH_MFP_RND"/>
    <property type="match status" value="1"/>
</dbReference>
<proteinExistence type="inferred from homology"/>
<feature type="domain" description="Multidrug resistance protein MdtA-like C-terminal permuted SH3" evidence="8">
    <location>
        <begin position="319"/>
        <end position="373"/>
    </location>
</feature>
<dbReference type="Proteomes" id="UP000060787">
    <property type="component" value="Chromosome"/>
</dbReference>
<dbReference type="STRING" id="84531.LA76x_0083"/>
<feature type="domain" description="Multidrug resistance protein MdtA-like beta-barrel" evidence="7">
    <location>
        <begin position="221"/>
        <end position="306"/>
    </location>
</feature>
<evidence type="ECO:0000259" key="6">
    <source>
        <dbReference type="Pfam" id="PF25917"/>
    </source>
</evidence>
<keyword evidence="3" id="KW-0175">Coiled coil</keyword>